<protein>
    <recommendedName>
        <fullName evidence="3">Lipoprotein</fullName>
    </recommendedName>
</protein>
<dbReference type="AlphaFoldDB" id="A0A448ZX65"/>
<accession>A0A448ZX65</accession>
<dbReference type="RefSeq" id="WP_022935840.1">
    <property type="nucleotide sequence ID" value="NZ_LR214940.1"/>
</dbReference>
<evidence type="ECO:0000313" key="1">
    <source>
        <dbReference type="EMBL" id="VEU55877.1"/>
    </source>
</evidence>
<evidence type="ECO:0008006" key="3">
    <source>
        <dbReference type="Google" id="ProtNLM"/>
    </source>
</evidence>
<dbReference type="PROSITE" id="PS51257">
    <property type="entry name" value="PROKAR_LIPOPROTEIN"/>
    <property type="match status" value="1"/>
</dbReference>
<dbReference type="OrthoDB" id="396666at2"/>
<gene>
    <name evidence="1" type="ORF">NCTC10112_00464</name>
</gene>
<dbReference type="Proteomes" id="UP000290482">
    <property type="component" value="Chromosome"/>
</dbReference>
<dbReference type="KEGG" id="mob:NCTC10112_00464"/>
<sequence length="280" mass="32681">MKKTNLFKNPIAISLLPLGLIAPTILLSSACKKQPIILLKNNENFVYDENSKEWKVKGSARIFRENMLLNLNPVAEDDPAYELYKFKVDSDGKYIYKVDGNGQKQRIVSLVDGIPEANDNIKPTKFKNLYSNILDFKELFPKYEYRVYAYTNVELQKYFPSVFSSSKYAKYRNRADVLFMSIFYIPKYRLIDYGKAPYPADAEVLEDELTVDPKWKEYLDQGFNLFSDVDKSKMAIRNPGITGYHNYLEYAWPFFPLKSESKTWTLKDYTDPIVIPFETE</sequence>
<evidence type="ECO:0000313" key="2">
    <source>
        <dbReference type="Proteomes" id="UP000290482"/>
    </source>
</evidence>
<keyword evidence="2" id="KW-1185">Reference proteome</keyword>
<dbReference type="EMBL" id="LR214940">
    <property type="protein sequence ID" value="VEU55877.1"/>
    <property type="molecule type" value="Genomic_DNA"/>
</dbReference>
<proteinExistence type="predicted"/>
<reference evidence="1 2" key="1">
    <citation type="submission" date="2019-01" db="EMBL/GenBank/DDBJ databases">
        <authorList>
            <consortium name="Pathogen Informatics"/>
        </authorList>
    </citation>
    <scope>NUCLEOTIDE SEQUENCE [LARGE SCALE GENOMIC DNA]</scope>
    <source>
        <strain evidence="1 2">NCTC10112</strain>
    </source>
</reference>
<name>A0A448ZX65_METOS</name>
<organism evidence="1 2">
    <name type="scientific">Metamycoplasma orale</name>
    <name type="common">Mycoplasma orale</name>
    <dbReference type="NCBI Taxonomy" id="2121"/>
    <lineage>
        <taxon>Bacteria</taxon>
        <taxon>Bacillati</taxon>
        <taxon>Mycoplasmatota</taxon>
        <taxon>Mycoplasmoidales</taxon>
        <taxon>Metamycoplasmataceae</taxon>
        <taxon>Metamycoplasma</taxon>
    </lineage>
</organism>